<evidence type="ECO:0000256" key="6">
    <source>
        <dbReference type="SAM" id="MobiDB-lite"/>
    </source>
</evidence>
<dbReference type="InterPro" id="IPR016098">
    <property type="entry name" value="CAP/MinC_C"/>
</dbReference>
<reference evidence="8" key="2">
    <citation type="submission" date="2025-09" db="UniProtKB">
        <authorList>
            <consortium name="Ensembl"/>
        </authorList>
    </citation>
    <scope>IDENTIFICATION</scope>
</reference>
<dbReference type="InterPro" id="IPR017901">
    <property type="entry name" value="C-CAP_CF_C-like"/>
</dbReference>
<dbReference type="InterPro" id="IPR018106">
    <property type="entry name" value="CAP_CS_N"/>
</dbReference>
<dbReference type="Pfam" id="PF08603">
    <property type="entry name" value="CAP_C"/>
    <property type="match status" value="1"/>
</dbReference>
<dbReference type="PANTHER" id="PTHR10652:SF25">
    <property type="entry name" value="ADENYLYL CYCLASE-ASSOCIATED PROTEIN"/>
    <property type="match status" value="1"/>
</dbReference>
<gene>
    <name evidence="8" type="primary">LOC107697048</name>
</gene>
<feature type="compositionally biased region" description="Pro residues" evidence="6">
    <location>
        <begin position="231"/>
        <end position="243"/>
    </location>
</feature>
<dbReference type="GO" id="GO:0007015">
    <property type="term" value="P:actin filament organization"/>
    <property type="evidence" value="ECO:0007669"/>
    <property type="project" value="TreeGrafter"/>
</dbReference>
<dbReference type="Proteomes" id="UP000472260">
    <property type="component" value="Unassembled WGS sequence"/>
</dbReference>
<evidence type="ECO:0000313" key="9">
    <source>
        <dbReference type="Proteomes" id="UP000472260"/>
    </source>
</evidence>
<comment type="similarity">
    <text evidence="2 5">Belongs to the CAP family.</text>
</comment>
<dbReference type="SUPFAM" id="SSF69340">
    <property type="entry name" value="C-terminal domain of adenylylcyclase associated protein"/>
    <property type="match status" value="1"/>
</dbReference>
<dbReference type="GO" id="GO:0005737">
    <property type="term" value="C:cytoplasm"/>
    <property type="evidence" value="ECO:0007669"/>
    <property type="project" value="TreeGrafter"/>
</dbReference>
<dbReference type="GO" id="GO:0008179">
    <property type="term" value="F:adenylate cyclase binding"/>
    <property type="evidence" value="ECO:0007669"/>
    <property type="project" value="TreeGrafter"/>
</dbReference>
<comment type="subcellular location">
    <subcellularLocation>
        <location evidence="1">Cell membrane</location>
        <topology evidence="1">Peripheral membrane protein</topology>
    </subcellularLocation>
</comment>
<dbReference type="InterPro" id="IPR001837">
    <property type="entry name" value="Adenylate_cyclase-assoc_CAP"/>
</dbReference>
<evidence type="ECO:0000256" key="1">
    <source>
        <dbReference type="ARBA" id="ARBA00004202"/>
    </source>
</evidence>
<dbReference type="Ensembl" id="ENSSANT00000020925.1">
    <property type="protein sequence ID" value="ENSSANP00000019618.1"/>
    <property type="gene ID" value="ENSSANG00000009563.1"/>
</dbReference>
<evidence type="ECO:0000256" key="3">
    <source>
        <dbReference type="ARBA" id="ARBA00022475"/>
    </source>
</evidence>
<dbReference type="PROSITE" id="PS51329">
    <property type="entry name" value="C_CAP_COFACTOR_C"/>
    <property type="match status" value="1"/>
</dbReference>
<keyword evidence="9" id="KW-1185">Reference proteome</keyword>
<dbReference type="InterPro" id="IPR036222">
    <property type="entry name" value="CAP_N_sf"/>
</dbReference>
<dbReference type="InterPro" id="IPR036223">
    <property type="entry name" value="CAP_C_sf"/>
</dbReference>
<dbReference type="SUPFAM" id="SSF101278">
    <property type="entry name" value="N-terminal domain of adenylylcyclase associated protein, CAP"/>
    <property type="match status" value="1"/>
</dbReference>
<dbReference type="InterPro" id="IPR013992">
    <property type="entry name" value="Adenylate_cyclase-assoc_CAP_N"/>
</dbReference>
<feature type="region of interest" description="Disordered" evidence="6">
    <location>
        <begin position="224"/>
        <end position="258"/>
    </location>
</feature>
<proteinExistence type="inferred from homology"/>
<keyword evidence="3" id="KW-1003">Cell membrane</keyword>
<sequence length="475" mass="50702">MAELAGLVQRLEVAVGRLEAMSSSGGGGGPAAATGVVSVYVEAYDNLLSGPVAQYTALSQKIGGDVQKHAELMKQAFSLQRQLLVTASNSQKPSDVSSVLTSLLAPMSKVIQEVQAFREKNRSSPLFNHLSAVSESVPALGWVAMAPKPGPYVKEMQDAAMFYTNRVLKDYKEKYVSVCDRKQLVYTPAKWHIITFMCVRFVPHASINTFPKYLSILVSQGPVASASRGAPAPPPPGPPPPPMDLGKSSGGDSGATNHNALFASINKGADITKGLKHVSDNQKTHKNPVLKAQGGPLPSGPKPFAARPTAAASPARTLPPVLELDGKKWKVENQEGAHGLVISDTELKQVVYTFKCNNSTLQVKGKINSITLDNCKKLGLVFDDVVGIVEVINCKDVKVQVMGKVPTISINKTDGCHVYLSKDSLSCEIVSAKSSEMNVLVPNKDGEYTEIPVPEQFKTVWDGSKLVTTATEIAG</sequence>
<dbReference type="SMART" id="SM00673">
    <property type="entry name" value="CARP"/>
    <property type="match status" value="2"/>
</dbReference>
<accession>A0A671LII9</accession>
<feature type="domain" description="C-CAP/cofactor C-like" evidence="7">
    <location>
        <begin position="319"/>
        <end position="453"/>
    </location>
</feature>
<dbReference type="GO" id="GO:0003779">
    <property type="term" value="F:actin binding"/>
    <property type="evidence" value="ECO:0007669"/>
    <property type="project" value="InterPro"/>
</dbReference>
<evidence type="ECO:0000259" key="7">
    <source>
        <dbReference type="PROSITE" id="PS51329"/>
    </source>
</evidence>
<reference evidence="8" key="1">
    <citation type="submission" date="2025-08" db="UniProtKB">
        <authorList>
            <consortium name="Ensembl"/>
        </authorList>
    </citation>
    <scope>IDENTIFICATION</scope>
</reference>
<name>A0A671LII9_9TELE</name>
<dbReference type="PROSITE" id="PS01088">
    <property type="entry name" value="CAP_1"/>
    <property type="match status" value="1"/>
</dbReference>
<dbReference type="InterPro" id="IPR006599">
    <property type="entry name" value="CARP_motif"/>
</dbReference>
<dbReference type="Gene3D" id="2.160.20.70">
    <property type="match status" value="1"/>
</dbReference>
<evidence type="ECO:0000256" key="2">
    <source>
        <dbReference type="ARBA" id="ARBA00007659"/>
    </source>
</evidence>
<dbReference type="GO" id="GO:0019933">
    <property type="term" value="P:cAMP-mediated signaling"/>
    <property type="evidence" value="ECO:0007669"/>
    <property type="project" value="TreeGrafter"/>
</dbReference>
<dbReference type="InterPro" id="IPR013912">
    <property type="entry name" value="Adenylate_cyclase-assoc_CAP_C"/>
</dbReference>
<protein>
    <recommendedName>
        <fullName evidence="5">Adenylyl cyclase-associated protein</fullName>
    </recommendedName>
</protein>
<keyword evidence="4" id="KW-0472">Membrane</keyword>
<evidence type="ECO:0000313" key="8">
    <source>
        <dbReference type="Ensembl" id="ENSSANP00000019618.1"/>
    </source>
</evidence>
<dbReference type="AlphaFoldDB" id="A0A671LII9"/>
<dbReference type="FunFam" id="1.25.40.330:FF:000001">
    <property type="entry name" value="Adenylyl cyclase-associated protein"/>
    <property type="match status" value="1"/>
</dbReference>
<dbReference type="PANTHER" id="PTHR10652">
    <property type="entry name" value="ADENYLYL CYCLASE-ASSOCIATED PROTEIN"/>
    <property type="match status" value="1"/>
</dbReference>
<dbReference type="GO" id="GO:0005886">
    <property type="term" value="C:plasma membrane"/>
    <property type="evidence" value="ECO:0007669"/>
    <property type="project" value="UniProtKB-SubCell"/>
</dbReference>
<evidence type="ECO:0000256" key="5">
    <source>
        <dbReference type="RuleBase" id="RU000647"/>
    </source>
</evidence>
<dbReference type="InterPro" id="IPR053950">
    <property type="entry name" value="CAP_N"/>
</dbReference>
<evidence type="ECO:0000256" key="4">
    <source>
        <dbReference type="ARBA" id="ARBA00023136"/>
    </source>
</evidence>
<dbReference type="Pfam" id="PF21938">
    <property type="entry name" value="CAP_N"/>
    <property type="match status" value="1"/>
</dbReference>
<dbReference type="GO" id="GO:0000902">
    <property type="term" value="P:cell morphogenesis"/>
    <property type="evidence" value="ECO:0007669"/>
    <property type="project" value="TreeGrafter"/>
</dbReference>
<organism evidence="8 9">
    <name type="scientific">Sinocyclocheilus anshuiensis</name>
    <dbReference type="NCBI Taxonomy" id="1608454"/>
    <lineage>
        <taxon>Eukaryota</taxon>
        <taxon>Metazoa</taxon>
        <taxon>Chordata</taxon>
        <taxon>Craniata</taxon>
        <taxon>Vertebrata</taxon>
        <taxon>Euteleostomi</taxon>
        <taxon>Actinopterygii</taxon>
        <taxon>Neopterygii</taxon>
        <taxon>Teleostei</taxon>
        <taxon>Ostariophysi</taxon>
        <taxon>Cypriniformes</taxon>
        <taxon>Cyprinidae</taxon>
        <taxon>Cyprininae</taxon>
        <taxon>Sinocyclocheilus</taxon>
    </lineage>
</organism>
<dbReference type="Gene3D" id="1.25.40.330">
    <property type="entry name" value="Adenylate cyclase-associated CAP, N-terminal domain"/>
    <property type="match status" value="1"/>
</dbReference>
<dbReference type="Pfam" id="PF01213">
    <property type="entry name" value="CAP_N-CM"/>
    <property type="match status" value="1"/>
</dbReference>
<dbReference type="FunFam" id="2.160.20.70:FF:000001">
    <property type="entry name" value="Adenylyl cyclase-associated protein"/>
    <property type="match status" value="1"/>
</dbReference>